<dbReference type="Proteomes" id="UP000291116">
    <property type="component" value="Unassembled WGS sequence"/>
</dbReference>
<evidence type="ECO:0000313" key="3">
    <source>
        <dbReference type="Proteomes" id="UP000291116"/>
    </source>
</evidence>
<feature type="compositionally biased region" description="Low complexity" evidence="1">
    <location>
        <begin position="7"/>
        <end position="20"/>
    </location>
</feature>
<feature type="region of interest" description="Disordered" evidence="1">
    <location>
        <begin position="84"/>
        <end position="119"/>
    </location>
</feature>
<feature type="region of interest" description="Disordered" evidence="1">
    <location>
        <begin position="1"/>
        <end position="63"/>
    </location>
</feature>
<feature type="compositionally biased region" description="Low complexity" evidence="1">
    <location>
        <begin position="95"/>
        <end position="114"/>
    </location>
</feature>
<reference evidence="2 3" key="1">
    <citation type="submission" date="2019-01" db="EMBL/GenBank/DDBJ databases">
        <authorList>
            <person name="Ferrante I. M."/>
        </authorList>
    </citation>
    <scope>NUCLEOTIDE SEQUENCE [LARGE SCALE GENOMIC DNA]</scope>
    <source>
        <strain evidence="2 3">B856</strain>
    </source>
</reference>
<dbReference type="AlphaFoldDB" id="A0A448ZL56"/>
<evidence type="ECO:0000313" key="2">
    <source>
        <dbReference type="EMBL" id="VEU42735.1"/>
    </source>
</evidence>
<dbReference type="EMBL" id="CAACVS010000470">
    <property type="protein sequence ID" value="VEU42735.1"/>
    <property type="molecule type" value="Genomic_DNA"/>
</dbReference>
<name>A0A448ZL56_9STRA</name>
<sequence>MQTVNGTSRAAATATAPSTRTSRDASTRSRSRSRASTSTDRDAETTHIETTHTDTPTSYPIMIDTNHSDWETIMTVATPFLDFAQEDHHHRGKAGTESGSSGSSKTATGSEAGAMGPGERTRAVLLRRRANEDRSDCLLRHSFVVKAVVC</sequence>
<gene>
    <name evidence="2" type="ORF">PSNMU_V1.4_AUG-EV-PASAV3_0097220</name>
</gene>
<proteinExistence type="predicted"/>
<feature type="compositionally biased region" description="Basic and acidic residues" evidence="1">
    <location>
        <begin position="39"/>
        <end position="52"/>
    </location>
</feature>
<accession>A0A448ZL56</accession>
<evidence type="ECO:0000256" key="1">
    <source>
        <dbReference type="SAM" id="MobiDB-lite"/>
    </source>
</evidence>
<keyword evidence="3" id="KW-1185">Reference proteome</keyword>
<protein>
    <submittedName>
        <fullName evidence="2">Uncharacterized protein</fullName>
    </submittedName>
</protein>
<organism evidence="2 3">
    <name type="scientific">Pseudo-nitzschia multistriata</name>
    <dbReference type="NCBI Taxonomy" id="183589"/>
    <lineage>
        <taxon>Eukaryota</taxon>
        <taxon>Sar</taxon>
        <taxon>Stramenopiles</taxon>
        <taxon>Ochrophyta</taxon>
        <taxon>Bacillariophyta</taxon>
        <taxon>Bacillariophyceae</taxon>
        <taxon>Bacillariophycidae</taxon>
        <taxon>Bacillariales</taxon>
        <taxon>Bacillariaceae</taxon>
        <taxon>Pseudo-nitzschia</taxon>
    </lineage>
</organism>